<name>A0ACC2RZT3_9FUNG</name>
<organism evidence="1 2">
    <name type="scientific">Entomophthora muscae</name>
    <dbReference type="NCBI Taxonomy" id="34485"/>
    <lineage>
        <taxon>Eukaryota</taxon>
        <taxon>Fungi</taxon>
        <taxon>Fungi incertae sedis</taxon>
        <taxon>Zoopagomycota</taxon>
        <taxon>Entomophthoromycotina</taxon>
        <taxon>Entomophthoromycetes</taxon>
        <taxon>Entomophthorales</taxon>
        <taxon>Entomophthoraceae</taxon>
        <taxon>Entomophthora</taxon>
    </lineage>
</organism>
<dbReference type="Proteomes" id="UP001165960">
    <property type="component" value="Unassembled WGS sequence"/>
</dbReference>
<protein>
    <submittedName>
        <fullName evidence="1">Uncharacterized protein</fullName>
    </submittedName>
</protein>
<evidence type="ECO:0000313" key="2">
    <source>
        <dbReference type="Proteomes" id="UP001165960"/>
    </source>
</evidence>
<accession>A0ACC2RZT3</accession>
<comment type="caution">
    <text evidence="1">The sequence shown here is derived from an EMBL/GenBank/DDBJ whole genome shotgun (WGS) entry which is preliminary data.</text>
</comment>
<keyword evidence="2" id="KW-1185">Reference proteome</keyword>
<dbReference type="EMBL" id="QTSX02006396">
    <property type="protein sequence ID" value="KAJ9055540.1"/>
    <property type="molecule type" value="Genomic_DNA"/>
</dbReference>
<sequence>MQDTEQPTEDQGPELGTIESTKTIKIMYNTPKIWVEVVSEAITYSCGQLGCGVKGGSLGLNRPVVEDFWFSGLCQGFGNSIATKIPLSPANVSHDTQGVLDESPHEVSNSMDQSNDNIKLQALSPNYEHCQFNIADPCASYSLAPPRIDNSFPLETRAQEGDLNPDPESPQAAGPMD</sequence>
<reference evidence="1" key="1">
    <citation type="submission" date="2022-04" db="EMBL/GenBank/DDBJ databases">
        <title>Genome of the entomopathogenic fungus Entomophthora muscae.</title>
        <authorList>
            <person name="Elya C."/>
            <person name="Lovett B.R."/>
            <person name="Lee E."/>
            <person name="Macias A.M."/>
            <person name="Hajek A.E."/>
            <person name="De Bivort B.L."/>
            <person name="Kasson M.T."/>
            <person name="De Fine Licht H.H."/>
            <person name="Stajich J.E."/>
        </authorList>
    </citation>
    <scope>NUCLEOTIDE SEQUENCE</scope>
    <source>
        <strain evidence="1">Berkeley</strain>
    </source>
</reference>
<gene>
    <name evidence="1" type="ORF">DSO57_1002835</name>
</gene>
<proteinExistence type="predicted"/>
<evidence type="ECO:0000313" key="1">
    <source>
        <dbReference type="EMBL" id="KAJ9055540.1"/>
    </source>
</evidence>